<evidence type="ECO:0000256" key="1">
    <source>
        <dbReference type="ARBA" id="ARBA00004123"/>
    </source>
</evidence>
<dbReference type="SUPFAM" id="SSF48508">
    <property type="entry name" value="Nuclear receptor ligand-binding domain"/>
    <property type="match status" value="1"/>
</dbReference>
<dbReference type="EMBL" id="JABXBU010000015">
    <property type="protein sequence ID" value="KAF8786641.1"/>
    <property type="molecule type" value="Genomic_DNA"/>
</dbReference>
<evidence type="ECO:0000256" key="5">
    <source>
        <dbReference type="ARBA" id="ARBA00022833"/>
    </source>
</evidence>
<evidence type="ECO:0000256" key="4">
    <source>
        <dbReference type="ARBA" id="ARBA00022771"/>
    </source>
</evidence>
<evidence type="ECO:0000256" key="8">
    <source>
        <dbReference type="ARBA" id="ARBA00023163"/>
    </source>
</evidence>
<feature type="domain" description="Nuclear receptor" evidence="16">
    <location>
        <begin position="192"/>
        <end position="267"/>
    </location>
</feature>
<protein>
    <recommendedName>
        <fullName evidence="12">Probable nuclear hormone receptor HR3</fullName>
    </recommendedName>
    <alternativeName>
        <fullName evidence="13">Nuclear receptor subfamily 1 group F member 4</fullName>
    </alternativeName>
</protein>
<evidence type="ECO:0000313" key="18">
    <source>
        <dbReference type="EMBL" id="KAF8786641.1"/>
    </source>
</evidence>
<dbReference type="PRINTS" id="PR00546">
    <property type="entry name" value="THYROIDHORMR"/>
</dbReference>
<evidence type="ECO:0000256" key="10">
    <source>
        <dbReference type="ARBA" id="ARBA00023242"/>
    </source>
</evidence>
<evidence type="ECO:0000256" key="14">
    <source>
        <dbReference type="RuleBase" id="RU004334"/>
    </source>
</evidence>
<evidence type="ECO:0000256" key="7">
    <source>
        <dbReference type="ARBA" id="ARBA00023125"/>
    </source>
</evidence>
<evidence type="ECO:0000256" key="9">
    <source>
        <dbReference type="ARBA" id="ARBA00023170"/>
    </source>
</evidence>
<evidence type="ECO:0000256" key="6">
    <source>
        <dbReference type="ARBA" id="ARBA00023015"/>
    </source>
</evidence>
<keyword evidence="5 14" id="KW-0862">Zinc</keyword>
<dbReference type="GO" id="GO:0005634">
    <property type="term" value="C:nucleus"/>
    <property type="evidence" value="ECO:0007669"/>
    <property type="project" value="UniProtKB-SubCell"/>
</dbReference>
<keyword evidence="7 14" id="KW-0238">DNA-binding</keyword>
<dbReference type="PROSITE" id="PS51030">
    <property type="entry name" value="NUCLEAR_REC_DBD_2"/>
    <property type="match status" value="1"/>
</dbReference>
<feature type="region of interest" description="Disordered" evidence="15">
    <location>
        <begin position="120"/>
        <end position="139"/>
    </location>
</feature>
<comment type="function">
    <text evidence="11">Putative receptor whose ligand is not yet known.</text>
</comment>
<proteinExistence type="inferred from homology"/>
<dbReference type="InterPro" id="IPR000536">
    <property type="entry name" value="Nucl_hrmn_rcpt_lig-bd"/>
</dbReference>
<dbReference type="Gene3D" id="3.30.50.10">
    <property type="entry name" value="Erythroid Transcription Factor GATA-1, subunit A"/>
    <property type="match status" value="1"/>
</dbReference>
<organism evidence="18 19">
    <name type="scientific">Argiope bruennichi</name>
    <name type="common">Wasp spider</name>
    <name type="synonym">Aranea bruennichi</name>
    <dbReference type="NCBI Taxonomy" id="94029"/>
    <lineage>
        <taxon>Eukaryota</taxon>
        <taxon>Metazoa</taxon>
        <taxon>Ecdysozoa</taxon>
        <taxon>Arthropoda</taxon>
        <taxon>Chelicerata</taxon>
        <taxon>Arachnida</taxon>
        <taxon>Araneae</taxon>
        <taxon>Araneomorphae</taxon>
        <taxon>Entelegynae</taxon>
        <taxon>Araneoidea</taxon>
        <taxon>Araneidae</taxon>
        <taxon>Argiope</taxon>
    </lineage>
</organism>
<keyword evidence="19" id="KW-1185">Reference proteome</keyword>
<reference evidence="18" key="1">
    <citation type="journal article" date="2020" name="bioRxiv">
        <title>Chromosome-level reference genome of the European wasp spider Argiope bruennichi: a resource for studies on range expansion and evolutionary adaptation.</title>
        <authorList>
            <person name="Sheffer M.M."/>
            <person name="Hoppe A."/>
            <person name="Krehenwinkel H."/>
            <person name="Uhl G."/>
            <person name="Kuss A.W."/>
            <person name="Jensen L."/>
            <person name="Jensen C."/>
            <person name="Gillespie R.G."/>
            <person name="Hoff K.J."/>
            <person name="Prost S."/>
        </authorList>
    </citation>
    <scope>NUCLEOTIDE SEQUENCE</scope>
</reference>
<dbReference type="Gene3D" id="1.10.565.10">
    <property type="entry name" value="Retinoid X Receptor"/>
    <property type="match status" value="1"/>
</dbReference>
<dbReference type="PRINTS" id="PR00398">
    <property type="entry name" value="STRDHORMONER"/>
</dbReference>
<dbReference type="SUPFAM" id="SSF57716">
    <property type="entry name" value="Glucocorticoid receptor-like (DNA-binding domain)"/>
    <property type="match status" value="1"/>
</dbReference>
<accession>A0A8T0F710</accession>
<keyword evidence="6 14" id="KW-0805">Transcription regulation</keyword>
<name>A0A8T0F710_ARGBR</name>
<comment type="caution">
    <text evidence="18">The sequence shown here is derived from an EMBL/GenBank/DDBJ whole genome shotgun (WGS) entry which is preliminary data.</text>
</comment>
<dbReference type="CDD" id="cd07165">
    <property type="entry name" value="NR_DBD_DmE78_like"/>
    <property type="match status" value="1"/>
</dbReference>
<dbReference type="Proteomes" id="UP000807504">
    <property type="component" value="Unassembled WGS sequence"/>
</dbReference>
<dbReference type="Pfam" id="PF00104">
    <property type="entry name" value="Hormone_recep"/>
    <property type="match status" value="1"/>
</dbReference>
<feature type="domain" description="NR LBD" evidence="17">
    <location>
        <begin position="301"/>
        <end position="548"/>
    </location>
</feature>
<dbReference type="InterPro" id="IPR013088">
    <property type="entry name" value="Znf_NHR/GATA"/>
</dbReference>
<dbReference type="Pfam" id="PF00105">
    <property type="entry name" value="zf-C4"/>
    <property type="match status" value="1"/>
</dbReference>
<dbReference type="FunFam" id="3.30.50.10:FF:000003">
    <property type="entry name" value="Nuclear orphan receptor ROR-beta"/>
    <property type="match status" value="1"/>
</dbReference>
<dbReference type="PROSITE" id="PS51843">
    <property type="entry name" value="NR_LBD"/>
    <property type="match status" value="1"/>
</dbReference>
<feature type="region of interest" description="Disordered" evidence="15">
    <location>
        <begin position="271"/>
        <end position="290"/>
    </location>
</feature>
<dbReference type="SMART" id="SM00399">
    <property type="entry name" value="ZnF_C4"/>
    <property type="match status" value="1"/>
</dbReference>
<evidence type="ECO:0000256" key="11">
    <source>
        <dbReference type="ARBA" id="ARBA00055215"/>
    </source>
</evidence>
<keyword evidence="4 14" id="KW-0863">Zinc-finger</keyword>
<feature type="compositionally biased region" description="Polar residues" evidence="15">
    <location>
        <begin position="168"/>
        <end position="189"/>
    </location>
</feature>
<evidence type="ECO:0000313" key="19">
    <source>
        <dbReference type="Proteomes" id="UP000807504"/>
    </source>
</evidence>
<dbReference type="PANTHER" id="PTHR45805">
    <property type="entry name" value="NUCLEAR HORMONE RECEPTOR HR3-RELATED"/>
    <property type="match status" value="1"/>
</dbReference>
<keyword evidence="8 14" id="KW-0804">Transcription</keyword>
<evidence type="ECO:0000256" key="13">
    <source>
        <dbReference type="ARBA" id="ARBA00077334"/>
    </source>
</evidence>
<comment type="subcellular location">
    <subcellularLocation>
        <location evidence="1 14">Nucleus</location>
    </subcellularLocation>
</comment>
<comment type="similarity">
    <text evidence="2">Belongs to the nuclear hormone receptor family. NR1 subfamily.</text>
</comment>
<dbReference type="AlphaFoldDB" id="A0A8T0F710"/>
<evidence type="ECO:0000256" key="2">
    <source>
        <dbReference type="ARBA" id="ARBA00008092"/>
    </source>
</evidence>
<evidence type="ECO:0000256" key="3">
    <source>
        <dbReference type="ARBA" id="ARBA00022723"/>
    </source>
</evidence>
<dbReference type="PROSITE" id="PS00031">
    <property type="entry name" value="NUCLEAR_REC_DBD_1"/>
    <property type="match status" value="1"/>
</dbReference>
<dbReference type="InterPro" id="IPR001628">
    <property type="entry name" value="Znf_hrmn_rcpt"/>
</dbReference>
<gene>
    <name evidence="18" type="ORF">HNY73_008328</name>
</gene>
<dbReference type="InterPro" id="IPR001728">
    <property type="entry name" value="ThyrH_rcpt"/>
</dbReference>
<reference evidence="18" key="2">
    <citation type="submission" date="2020-06" db="EMBL/GenBank/DDBJ databases">
        <authorList>
            <person name="Sheffer M."/>
        </authorList>
    </citation>
    <scope>NUCLEOTIDE SEQUENCE</scope>
</reference>
<evidence type="ECO:0000259" key="17">
    <source>
        <dbReference type="PROSITE" id="PS51843"/>
    </source>
</evidence>
<dbReference type="GO" id="GO:0008270">
    <property type="term" value="F:zinc ion binding"/>
    <property type="evidence" value="ECO:0007669"/>
    <property type="project" value="UniProtKB-KW"/>
</dbReference>
<dbReference type="GO" id="GO:0004879">
    <property type="term" value="F:nuclear receptor activity"/>
    <property type="evidence" value="ECO:0007669"/>
    <property type="project" value="InterPro"/>
</dbReference>
<dbReference type="GO" id="GO:0043565">
    <property type="term" value="F:sequence-specific DNA binding"/>
    <property type="evidence" value="ECO:0007669"/>
    <property type="project" value="InterPro"/>
</dbReference>
<dbReference type="InterPro" id="IPR035500">
    <property type="entry name" value="NHR-like_dom_sf"/>
</dbReference>
<evidence type="ECO:0000256" key="12">
    <source>
        <dbReference type="ARBA" id="ARBA00072676"/>
    </source>
</evidence>
<keyword evidence="9 14" id="KW-0675">Receptor</keyword>
<evidence type="ECO:0000256" key="15">
    <source>
        <dbReference type="SAM" id="MobiDB-lite"/>
    </source>
</evidence>
<dbReference type="PRINTS" id="PR00047">
    <property type="entry name" value="STROIDFINGER"/>
</dbReference>
<dbReference type="PANTHER" id="PTHR45805:SF10">
    <property type="entry name" value="ECDYSONE-INDUCED PROTEIN 78C"/>
    <property type="match status" value="1"/>
</dbReference>
<keyword evidence="3 14" id="KW-0479">Metal-binding</keyword>
<sequence>MDSFIKVEECGPGEDFASSVTSTVVSPLGHQNPHDDHITDLGFDPTSATDFGIGLFDDKKNYFDPLAPMAEPVSTFHHNIKKEYSYEPVVTNIRPAAVISSVADDVGSYVTSPVVTSVTSPDMLGRSPPPFTQNNNGPSYPGITILYEQKGVESSTSPQRKYMPQKGYSPTKSSDQSFTAADSNSSSTTKSFVPCKVCGDKASGYHYGVTSCEGCKGFFRRSIQKKIEYRCLRDEKCLVIRLNRNRCQFCRFKKCLDVGMSRDSVRYGRVPKRTRERMEESRVAQAESDQSLRDMENKEVALYDLTLTVSQAHHANCDYTDLRTRGMVKKPAIFSANDFQNDGGPDSVEHQKIVMWQHFATFLTPSIQRIVEFAKKIPGFSDLTQDDQLRLIKNGFFEVWVMHCAKLTGQGENTITFSDGNYITRHQIELMFDYEFVLALFNFINSINSLNLNDSEIGIFCAVILLTSERVGIYDPKAIDRIQERLIEALKVATVKHHPGEPNTFAMLMMKLPELRSLGAKHSEHLDWFRANWTRLAVPALFAEIFDIPRYGEPEQ</sequence>
<dbReference type="SMART" id="SM00430">
    <property type="entry name" value="HOLI"/>
    <property type="match status" value="1"/>
</dbReference>
<dbReference type="InterPro" id="IPR001723">
    <property type="entry name" value="Nuclear_hrmn_rcpt"/>
</dbReference>
<feature type="region of interest" description="Disordered" evidence="15">
    <location>
        <begin position="154"/>
        <end position="189"/>
    </location>
</feature>
<keyword evidence="10 14" id="KW-0539">Nucleus</keyword>
<evidence type="ECO:0000259" key="16">
    <source>
        <dbReference type="PROSITE" id="PS51030"/>
    </source>
</evidence>